<evidence type="ECO:0000256" key="5">
    <source>
        <dbReference type="ARBA" id="ARBA00022801"/>
    </source>
</evidence>
<dbReference type="InterPro" id="IPR016195">
    <property type="entry name" value="Pol/histidinol_Pase-like"/>
</dbReference>
<evidence type="ECO:0000256" key="2">
    <source>
        <dbReference type="ARBA" id="ARBA00009152"/>
    </source>
</evidence>
<keyword evidence="12" id="KW-1185">Reference proteome</keyword>
<feature type="compositionally biased region" description="Basic and acidic residues" evidence="9">
    <location>
        <begin position="1"/>
        <end position="12"/>
    </location>
</feature>
<name>A0A285V0U7_9ACTN</name>
<keyword evidence="6 8" id="KW-0368">Histidine biosynthesis</keyword>
<evidence type="ECO:0000256" key="8">
    <source>
        <dbReference type="RuleBase" id="RU366003"/>
    </source>
</evidence>
<feature type="region of interest" description="Disordered" evidence="9">
    <location>
        <begin position="1"/>
        <end position="24"/>
    </location>
</feature>
<accession>A0A285V0U7</accession>
<dbReference type="GO" id="GO:0000105">
    <property type="term" value="P:L-histidine biosynthetic process"/>
    <property type="evidence" value="ECO:0007669"/>
    <property type="project" value="UniProtKB-UniRule"/>
</dbReference>
<dbReference type="SUPFAM" id="SSF89550">
    <property type="entry name" value="PHP domain-like"/>
    <property type="match status" value="1"/>
</dbReference>
<dbReference type="GO" id="GO:0004401">
    <property type="term" value="F:histidinol-phosphatase activity"/>
    <property type="evidence" value="ECO:0007669"/>
    <property type="project" value="UniProtKB-UniRule"/>
</dbReference>
<evidence type="ECO:0000256" key="9">
    <source>
        <dbReference type="SAM" id="MobiDB-lite"/>
    </source>
</evidence>
<dbReference type="Gene3D" id="3.20.20.140">
    <property type="entry name" value="Metal-dependent hydrolases"/>
    <property type="match status" value="1"/>
</dbReference>
<dbReference type="Proteomes" id="UP000219435">
    <property type="component" value="Unassembled WGS sequence"/>
</dbReference>
<dbReference type="PANTHER" id="PTHR21039:SF0">
    <property type="entry name" value="HISTIDINOL-PHOSPHATASE"/>
    <property type="match status" value="1"/>
</dbReference>
<organism evidence="11 12">
    <name type="scientific">Blastococcus aggregatus</name>
    <dbReference type="NCBI Taxonomy" id="38502"/>
    <lineage>
        <taxon>Bacteria</taxon>
        <taxon>Bacillati</taxon>
        <taxon>Actinomycetota</taxon>
        <taxon>Actinomycetes</taxon>
        <taxon>Geodermatophilales</taxon>
        <taxon>Geodermatophilaceae</taxon>
        <taxon>Blastococcus</taxon>
    </lineage>
</organism>
<dbReference type="InterPro" id="IPR004013">
    <property type="entry name" value="PHP_dom"/>
</dbReference>
<evidence type="ECO:0000259" key="10">
    <source>
        <dbReference type="Pfam" id="PF02811"/>
    </source>
</evidence>
<evidence type="ECO:0000256" key="7">
    <source>
        <dbReference type="ARBA" id="ARBA00049158"/>
    </source>
</evidence>
<comment type="catalytic activity">
    <reaction evidence="7 8">
        <text>L-histidinol phosphate + H2O = L-histidinol + phosphate</text>
        <dbReference type="Rhea" id="RHEA:14465"/>
        <dbReference type="ChEBI" id="CHEBI:15377"/>
        <dbReference type="ChEBI" id="CHEBI:43474"/>
        <dbReference type="ChEBI" id="CHEBI:57699"/>
        <dbReference type="ChEBI" id="CHEBI:57980"/>
        <dbReference type="EC" id="3.1.3.15"/>
    </reaction>
</comment>
<keyword evidence="5 8" id="KW-0378">Hydrolase</keyword>
<dbReference type="GO" id="GO:0005737">
    <property type="term" value="C:cytoplasm"/>
    <property type="evidence" value="ECO:0007669"/>
    <property type="project" value="TreeGrafter"/>
</dbReference>
<feature type="domain" description="PHP" evidence="10">
    <location>
        <begin position="5"/>
        <end position="223"/>
    </location>
</feature>
<evidence type="ECO:0000256" key="6">
    <source>
        <dbReference type="ARBA" id="ARBA00023102"/>
    </source>
</evidence>
<dbReference type="EMBL" id="OBQI01000001">
    <property type="protein sequence ID" value="SOC46151.1"/>
    <property type="molecule type" value="Genomic_DNA"/>
</dbReference>
<dbReference type="InterPro" id="IPR010140">
    <property type="entry name" value="Histidinol_P_phosphatase_HisJ"/>
</dbReference>
<dbReference type="Pfam" id="PF02811">
    <property type="entry name" value="PHP"/>
    <property type="match status" value="1"/>
</dbReference>
<dbReference type="PANTHER" id="PTHR21039">
    <property type="entry name" value="HISTIDINOL PHOSPHATASE-RELATED"/>
    <property type="match status" value="1"/>
</dbReference>
<dbReference type="AlphaFoldDB" id="A0A285V0U7"/>
<evidence type="ECO:0000313" key="12">
    <source>
        <dbReference type="Proteomes" id="UP000219435"/>
    </source>
</evidence>
<keyword evidence="4 8" id="KW-0028">Amino-acid biosynthesis</keyword>
<evidence type="ECO:0000256" key="3">
    <source>
        <dbReference type="ARBA" id="ARBA00013085"/>
    </source>
</evidence>
<sequence length="283" mass="31603">MLPADAHVHSEFSWDTGGPSSAAAGTMRRTCSRAVRIGVPAVIFTEHLDVSGWQAAPEDFTEHQRPLIDGDGLMQPPTFDADGYFDSIERCRHEFPDLRILTGVELGQPHLDRRAAEALIDFSALDRVNGSLHTLPLDGGQRSEPVTLFRGWTDPSEVVWRYLTEVPVMVANGDFEVFTHIDYAARYWPTDEHGPFDHTLFEDGYRQAMRAIASSGRALEMNTGRPLRPWIPQWWAEEGGRAVSFGSDDHATAGLAANFHETVALLDHFGFTPGSRPEDFWTR</sequence>
<gene>
    <name evidence="11" type="ORF">SAMN05660748_0074</name>
</gene>
<dbReference type="EC" id="3.1.3.15" evidence="3 8"/>
<proteinExistence type="inferred from homology"/>
<reference evidence="12" key="1">
    <citation type="submission" date="2017-08" db="EMBL/GenBank/DDBJ databases">
        <authorList>
            <person name="Varghese N."/>
            <person name="Submissions S."/>
        </authorList>
    </citation>
    <scope>NUCLEOTIDE SEQUENCE [LARGE SCALE GENOMIC DNA]</scope>
    <source>
        <strain evidence="12">DSM 4725</strain>
    </source>
</reference>
<evidence type="ECO:0000256" key="4">
    <source>
        <dbReference type="ARBA" id="ARBA00022605"/>
    </source>
</evidence>
<comment type="pathway">
    <text evidence="1 8">Amino-acid biosynthesis; L-histidine biosynthesis; L-histidine from 5-phospho-alpha-D-ribose 1-diphosphate: step 8/9.</text>
</comment>
<evidence type="ECO:0000256" key="1">
    <source>
        <dbReference type="ARBA" id="ARBA00004970"/>
    </source>
</evidence>
<evidence type="ECO:0000313" key="11">
    <source>
        <dbReference type="EMBL" id="SOC46151.1"/>
    </source>
</evidence>
<protein>
    <recommendedName>
        <fullName evidence="3 8">Histidinol-phosphatase</fullName>
        <shortName evidence="8">HolPase</shortName>
        <ecNumber evidence="3 8">3.1.3.15</ecNumber>
    </recommendedName>
</protein>
<comment type="similarity">
    <text evidence="2 8">Belongs to the PHP hydrolase family. HisK subfamily.</text>
</comment>